<evidence type="ECO:0000256" key="7">
    <source>
        <dbReference type="ARBA" id="ARBA00047899"/>
    </source>
</evidence>
<dbReference type="EMBL" id="HBKN01004838">
    <property type="protein sequence ID" value="CAE2256820.1"/>
    <property type="molecule type" value="Transcribed_RNA"/>
</dbReference>
<keyword evidence="4" id="KW-0547">Nucleotide-binding</keyword>
<dbReference type="InterPro" id="IPR008271">
    <property type="entry name" value="Ser/Thr_kinase_AS"/>
</dbReference>
<dbReference type="SUPFAM" id="SSF47769">
    <property type="entry name" value="SAM/Pointed domain"/>
    <property type="match status" value="1"/>
</dbReference>
<feature type="region of interest" description="Disordered" evidence="9">
    <location>
        <begin position="295"/>
        <end position="380"/>
    </location>
</feature>
<keyword evidence="5" id="KW-0418">Kinase</keyword>
<keyword evidence="3" id="KW-0808">Transferase</keyword>
<dbReference type="Gene3D" id="1.10.150.50">
    <property type="entry name" value="Transcription Factor, Ets-1"/>
    <property type="match status" value="1"/>
</dbReference>
<evidence type="ECO:0000256" key="9">
    <source>
        <dbReference type="SAM" id="MobiDB-lite"/>
    </source>
</evidence>
<comment type="catalytic activity">
    <reaction evidence="8">
        <text>L-seryl-[protein] + ATP = O-phospho-L-seryl-[protein] + ADP + H(+)</text>
        <dbReference type="Rhea" id="RHEA:17989"/>
        <dbReference type="Rhea" id="RHEA-COMP:9863"/>
        <dbReference type="Rhea" id="RHEA-COMP:11604"/>
        <dbReference type="ChEBI" id="CHEBI:15378"/>
        <dbReference type="ChEBI" id="CHEBI:29999"/>
        <dbReference type="ChEBI" id="CHEBI:30616"/>
        <dbReference type="ChEBI" id="CHEBI:83421"/>
        <dbReference type="ChEBI" id="CHEBI:456216"/>
        <dbReference type="EC" id="2.7.11.1"/>
    </reaction>
</comment>
<dbReference type="GO" id="GO:0005524">
    <property type="term" value="F:ATP binding"/>
    <property type="evidence" value="ECO:0007669"/>
    <property type="project" value="UniProtKB-KW"/>
</dbReference>
<feature type="region of interest" description="Disordered" evidence="9">
    <location>
        <begin position="583"/>
        <end position="612"/>
    </location>
</feature>
<evidence type="ECO:0000259" key="10">
    <source>
        <dbReference type="PROSITE" id="PS50011"/>
    </source>
</evidence>
<organism evidence="12">
    <name type="scientific">Guillardia theta</name>
    <name type="common">Cryptophyte</name>
    <name type="synonym">Cryptomonas phi</name>
    <dbReference type="NCBI Taxonomy" id="55529"/>
    <lineage>
        <taxon>Eukaryota</taxon>
        <taxon>Cryptophyceae</taxon>
        <taxon>Pyrenomonadales</taxon>
        <taxon>Geminigeraceae</taxon>
        <taxon>Guillardia</taxon>
    </lineage>
</organism>
<name>A0A7S4J9U2_GUITH</name>
<dbReference type="GO" id="GO:0004674">
    <property type="term" value="F:protein serine/threonine kinase activity"/>
    <property type="evidence" value="ECO:0007669"/>
    <property type="project" value="UniProtKB-KW"/>
</dbReference>
<dbReference type="InterPro" id="IPR035892">
    <property type="entry name" value="C2_domain_sf"/>
</dbReference>
<evidence type="ECO:0000313" key="12">
    <source>
        <dbReference type="EMBL" id="CAE2256820.1"/>
    </source>
</evidence>
<dbReference type="SMART" id="SM00220">
    <property type="entry name" value="S_TKc"/>
    <property type="match status" value="1"/>
</dbReference>
<feature type="domain" description="Protein kinase" evidence="10">
    <location>
        <begin position="4"/>
        <end position="262"/>
    </location>
</feature>
<dbReference type="InterPro" id="IPR001660">
    <property type="entry name" value="SAM"/>
</dbReference>
<evidence type="ECO:0000256" key="3">
    <source>
        <dbReference type="ARBA" id="ARBA00022679"/>
    </source>
</evidence>
<dbReference type="Gene3D" id="1.10.510.10">
    <property type="entry name" value="Transferase(Phosphotransferase) domain 1"/>
    <property type="match status" value="1"/>
</dbReference>
<dbReference type="Pfam" id="PF07647">
    <property type="entry name" value="SAM_2"/>
    <property type="match status" value="1"/>
</dbReference>
<evidence type="ECO:0000256" key="8">
    <source>
        <dbReference type="ARBA" id="ARBA00048679"/>
    </source>
</evidence>
<dbReference type="EC" id="2.7.11.1" evidence="1"/>
<gene>
    <name evidence="12" type="ORF">GTHE00462_LOCUS3978</name>
</gene>
<proteinExistence type="predicted"/>
<evidence type="ECO:0000256" key="2">
    <source>
        <dbReference type="ARBA" id="ARBA00022527"/>
    </source>
</evidence>
<dbReference type="PROSITE" id="PS50011">
    <property type="entry name" value="PROTEIN_KINASE_DOM"/>
    <property type="match status" value="1"/>
</dbReference>
<dbReference type="SUPFAM" id="SSF56112">
    <property type="entry name" value="Protein kinase-like (PK-like)"/>
    <property type="match status" value="1"/>
</dbReference>
<dbReference type="InterPro" id="IPR011009">
    <property type="entry name" value="Kinase-like_dom_sf"/>
</dbReference>
<comment type="catalytic activity">
    <reaction evidence="7">
        <text>L-threonyl-[protein] + ATP = O-phospho-L-threonyl-[protein] + ADP + H(+)</text>
        <dbReference type="Rhea" id="RHEA:46608"/>
        <dbReference type="Rhea" id="RHEA-COMP:11060"/>
        <dbReference type="Rhea" id="RHEA-COMP:11605"/>
        <dbReference type="ChEBI" id="CHEBI:15378"/>
        <dbReference type="ChEBI" id="CHEBI:30013"/>
        <dbReference type="ChEBI" id="CHEBI:30616"/>
        <dbReference type="ChEBI" id="CHEBI:61977"/>
        <dbReference type="ChEBI" id="CHEBI:456216"/>
        <dbReference type="EC" id="2.7.11.1"/>
    </reaction>
</comment>
<keyword evidence="6" id="KW-0067">ATP-binding</keyword>
<sequence length="867" mass="97025">MENYDTIKKLAKGGQGSTILVKAKKGGDAMVLKQCKCATIKEANLALKEAKVLQSLNHAGIVGYHDVFLHQDDKALVICTLMEYCERGDLACYLNDVKSKNHALEEKLVLRWTYEMATALDYIHNKKVVHRDIKPLNVFMTKGDNLKIGDFGLASNTGHDRAQSQVGTPCYLAPEVLQSEEYGTAVDIWGIGCIVLEMVTLEFLWQRKGLLSVQVLSRPLDANSFPSAYSSELRQLIARMLEKDPDSRPRSSQVAQNCQQLLKGVGWGSSKGLVGGFDALAEGFGAFWANNKNLEGEDKGAEGGSSPAHVERRRQQEATPEQQRVAPKNDGQVADFRRRTPAQRQLKPEARDQVAYFTQKGKDKNGTDADRARRRAMRARPSLSEIQRELERCGYSRFFSVFKEQELYGDILQEITEDDLVEIGVPDRIERQNLLIIIQNLLGNKKSPLIVAEPPKPELTAKQSPHETVDTSFDEPPVPQSDIELWMIENNIIQYRPVFEANGIRSLKHLQSLNETEIDALCLSIEENNSSNPSLLNAIQAIKKKLKNRTNHARAEPNEVSKATMEAEEKMFQQALRASLRDLGNETASSPPANNGNDANAAEQPRSRVKQEEGKAMKLADFLLVSNFRTGDSKRLFCVLDRNRLKLFESVASMQQGDPPSQEVVMDGLCVDTMADSQDFTIFLRRSMNAISQEDLLLTVTEDANHPFVQWLQRLQASAYLSAMLAPPGPNSAVKGIVLRSLEIVNASSLFQGMSLCVNAVRATGEFLYQISDIALDQPSQRSLMHFDLWKEVQSPSSEDAFVYFEVRYMKGKKQQPTKYWTCIACNSMRQGTRSLQVFKAPCEYDSSKHSKVLPKQKSKLDVTLTA</sequence>
<feature type="domain" description="SAM" evidence="11">
    <location>
        <begin position="381"/>
        <end position="444"/>
    </location>
</feature>
<evidence type="ECO:0000256" key="1">
    <source>
        <dbReference type="ARBA" id="ARBA00012513"/>
    </source>
</evidence>
<dbReference type="AlphaFoldDB" id="A0A7S4J9U2"/>
<dbReference type="Gene3D" id="2.60.40.150">
    <property type="entry name" value="C2 domain"/>
    <property type="match status" value="1"/>
</dbReference>
<dbReference type="CDD" id="cd09487">
    <property type="entry name" value="SAM_superfamily"/>
    <property type="match status" value="1"/>
</dbReference>
<dbReference type="PROSITE" id="PS00108">
    <property type="entry name" value="PROTEIN_KINASE_ST"/>
    <property type="match status" value="1"/>
</dbReference>
<dbReference type="PROSITE" id="PS50105">
    <property type="entry name" value="SAM_DOMAIN"/>
    <property type="match status" value="1"/>
</dbReference>
<feature type="compositionally biased region" description="Basic and acidic residues" evidence="9">
    <location>
        <begin position="360"/>
        <end position="371"/>
    </location>
</feature>
<keyword evidence="2" id="KW-0723">Serine/threonine-protein kinase</keyword>
<dbReference type="InterPro" id="IPR013761">
    <property type="entry name" value="SAM/pointed_sf"/>
</dbReference>
<evidence type="ECO:0000256" key="4">
    <source>
        <dbReference type="ARBA" id="ARBA00022741"/>
    </source>
</evidence>
<evidence type="ECO:0000259" key="11">
    <source>
        <dbReference type="PROSITE" id="PS50105"/>
    </source>
</evidence>
<evidence type="ECO:0000256" key="5">
    <source>
        <dbReference type="ARBA" id="ARBA00022777"/>
    </source>
</evidence>
<feature type="compositionally biased region" description="Low complexity" evidence="9">
    <location>
        <begin position="593"/>
        <end position="602"/>
    </location>
</feature>
<dbReference type="PANTHER" id="PTHR44899:SF3">
    <property type="entry name" value="SERINE_THREONINE-PROTEIN KINASE NEK1"/>
    <property type="match status" value="1"/>
</dbReference>
<protein>
    <recommendedName>
        <fullName evidence="1">non-specific serine/threonine protein kinase</fullName>
        <ecNumber evidence="1">2.7.11.1</ecNumber>
    </recommendedName>
</protein>
<evidence type="ECO:0000256" key="6">
    <source>
        <dbReference type="ARBA" id="ARBA00022840"/>
    </source>
</evidence>
<reference evidence="12" key="1">
    <citation type="submission" date="2021-01" db="EMBL/GenBank/DDBJ databases">
        <authorList>
            <person name="Corre E."/>
            <person name="Pelletier E."/>
            <person name="Niang G."/>
            <person name="Scheremetjew M."/>
            <person name="Finn R."/>
            <person name="Kale V."/>
            <person name="Holt S."/>
            <person name="Cochrane G."/>
            <person name="Meng A."/>
            <person name="Brown T."/>
            <person name="Cohen L."/>
        </authorList>
    </citation>
    <scope>NUCLEOTIDE SEQUENCE</scope>
    <source>
        <strain evidence="12">CCMP 2712</strain>
    </source>
</reference>
<accession>A0A7S4J9U2</accession>
<dbReference type="Pfam" id="PF00069">
    <property type="entry name" value="Pkinase"/>
    <property type="match status" value="1"/>
</dbReference>
<dbReference type="InterPro" id="IPR000719">
    <property type="entry name" value="Prot_kinase_dom"/>
</dbReference>
<dbReference type="InterPro" id="IPR051131">
    <property type="entry name" value="NEK_Ser/Thr_kinase_NIMA"/>
</dbReference>
<dbReference type="PANTHER" id="PTHR44899">
    <property type="entry name" value="CAMK FAMILY PROTEIN KINASE"/>
    <property type="match status" value="1"/>
</dbReference>